<comment type="caution">
    <text evidence="1">The sequence shown here is derived from an EMBL/GenBank/DDBJ whole genome shotgun (WGS) entry which is preliminary data.</text>
</comment>
<proteinExistence type="predicted"/>
<dbReference type="EMBL" id="BMXF01000008">
    <property type="protein sequence ID" value="GHB87511.1"/>
    <property type="molecule type" value="Genomic_DNA"/>
</dbReference>
<keyword evidence="2" id="KW-1185">Reference proteome</keyword>
<protein>
    <submittedName>
        <fullName evidence="1">Uncharacterized protein</fullName>
    </submittedName>
</protein>
<dbReference type="AlphaFoldDB" id="A0A8J3D8C9"/>
<dbReference type="Proteomes" id="UP000598271">
    <property type="component" value="Unassembled WGS sequence"/>
</dbReference>
<organism evidence="1 2">
    <name type="scientific">Persicitalea jodogahamensis</name>
    <dbReference type="NCBI Taxonomy" id="402147"/>
    <lineage>
        <taxon>Bacteria</taxon>
        <taxon>Pseudomonadati</taxon>
        <taxon>Bacteroidota</taxon>
        <taxon>Cytophagia</taxon>
        <taxon>Cytophagales</taxon>
        <taxon>Spirosomataceae</taxon>
        <taxon>Persicitalea</taxon>
    </lineage>
</organism>
<sequence>METTLLDLDCLSLFFNNYKQEDIQYLSESEEFRHFWNFKRAELSPDNEIAWWLGFSRYLSHETKCAVLELARACYLEEAKRRHANDSDSLKMDDWLRRIEP</sequence>
<evidence type="ECO:0000313" key="1">
    <source>
        <dbReference type="EMBL" id="GHB87511.1"/>
    </source>
</evidence>
<name>A0A8J3D8C9_9BACT</name>
<dbReference type="RefSeq" id="WP_189568680.1">
    <property type="nucleotide sequence ID" value="NZ_BMXF01000008.1"/>
</dbReference>
<reference evidence="1 2" key="1">
    <citation type="journal article" date="2014" name="Int. J. Syst. Evol. Microbiol.">
        <title>Complete genome sequence of Corynebacterium casei LMG S-19264T (=DSM 44701T), isolated from a smear-ripened cheese.</title>
        <authorList>
            <consortium name="US DOE Joint Genome Institute (JGI-PGF)"/>
            <person name="Walter F."/>
            <person name="Albersmeier A."/>
            <person name="Kalinowski J."/>
            <person name="Ruckert C."/>
        </authorList>
    </citation>
    <scope>NUCLEOTIDE SEQUENCE [LARGE SCALE GENOMIC DNA]</scope>
    <source>
        <strain evidence="1 2">KCTC 12866</strain>
    </source>
</reference>
<accession>A0A8J3D8C9</accession>
<gene>
    <name evidence="1" type="ORF">GCM10007390_49270</name>
</gene>
<evidence type="ECO:0000313" key="2">
    <source>
        <dbReference type="Proteomes" id="UP000598271"/>
    </source>
</evidence>